<keyword evidence="2" id="KW-1185">Reference proteome</keyword>
<reference evidence="2" key="1">
    <citation type="submission" date="2016-06" db="EMBL/GenBank/DDBJ databases">
        <title>Parallel loss of symbiosis genes in relatives of nitrogen-fixing non-legume Parasponia.</title>
        <authorList>
            <person name="Van Velzen R."/>
            <person name="Holmer R."/>
            <person name="Bu F."/>
            <person name="Rutten L."/>
            <person name="Van Zeijl A."/>
            <person name="Liu W."/>
            <person name="Santuari L."/>
            <person name="Cao Q."/>
            <person name="Sharma T."/>
            <person name="Shen D."/>
            <person name="Roswanjaya Y."/>
            <person name="Wardhani T."/>
            <person name="Kalhor M.S."/>
            <person name="Jansen J."/>
            <person name="Van den Hoogen J."/>
            <person name="Gungor B."/>
            <person name="Hartog M."/>
            <person name="Hontelez J."/>
            <person name="Verver J."/>
            <person name="Yang W.-C."/>
            <person name="Schijlen E."/>
            <person name="Repin R."/>
            <person name="Schilthuizen M."/>
            <person name="Schranz E."/>
            <person name="Heidstra R."/>
            <person name="Miyata K."/>
            <person name="Fedorova E."/>
            <person name="Kohlen W."/>
            <person name="Bisseling T."/>
            <person name="Smit S."/>
            <person name="Geurts R."/>
        </authorList>
    </citation>
    <scope>NUCLEOTIDE SEQUENCE [LARGE SCALE GENOMIC DNA]</scope>
    <source>
        <strain evidence="2">cv. WU1-14</strain>
    </source>
</reference>
<proteinExistence type="predicted"/>
<protein>
    <submittedName>
        <fullName evidence="1">Uncharacterized protein</fullName>
    </submittedName>
</protein>
<accession>A0A2P5D9E6</accession>
<name>A0A2P5D9E6_PARAD</name>
<comment type="caution">
    <text evidence="1">The sequence shown here is derived from an EMBL/GenBank/DDBJ whole genome shotgun (WGS) entry which is preliminary data.</text>
</comment>
<dbReference type="EMBL" id="JXTB01000053">
    <property type="protein sequence ID" value="PON69904.1"/>
    <property type="molecule type" value="Genomic_DNA"/>
</dbReference>
<organism evidence="1 2">
    <name type="scientific">Parasponia andersonii</name>
    <name type="common">Sponia andersonii</name>
    <dbReference type="NCBI Taxonomy" id="3476"/>
    <lineage>
        <taxon>Eukaryota</taxon>
        <taxon>Viridiplantae</taxon>
        <taxon>Streptophyta</taxon>
        <taxon>Embryophyta</taxon>
        <taxon>Tracheophyta</taxon>
        <taxon>Spermatophyta</taxon>
        <taxon>Magnoliopsida</taxon>
        <taxon>eudicotyledons</taxon>
        <taxon>Gunneridae</taxon>
        <taxon>Pentapetalae</taxon>
        <taxon>rosids</taxon>
        <taxon>fabids</taxon>
        <taxon>Rosales</taxon>
        <taxon>Cannabaceae</taxon>
        <taxon>Parasponia</taxon>
    </lineage>
</organism>
<evidence type="ECO:0000313" key="1">
    <source>
        <dbReference type="EMBL" id="PON69904.1"/>
    </source>
</evidence>
<sequence length="51" mass="5837">MDALWEKGSKENGSCEIEVELTTLETLMQLIDGLYHMKRLHLGNIGNNTCW</sequence>
<dbReference type="Proteomes" id="UP000237105">
    <property type="component" value="Unassembled WGS sequence"/>
</dbReference>
<gene>
    <name evidence="1" type="ORF">PanWU01x14_083680</name>
</gene>
<dbReference type="AlphaFoldDB" id="A0A2P5D9E6"/>
<evidence type="ECO:0000313" key="2">
    <source>
        <dbReference type="Proteomes" id="UP000237105"/>
    </source>
</evidence>
<feature type="non-terminal residue" evidence="1">
    <location>
        <position position="51"/>
    </location>
</feature>